<keyword evidence="6 8" id="KW-0067">ATP-binding</keyword>
<dbReference type="STRING" id="1035707.SAMN05216552_10176"/>
<evidence type="ECO:0000256" key="5">
    <source>
        <dbReference type="ARBA" id="ARBA00022741"/>
    </source>
</evidence>
<dbReference type="RefSeq" id="WP_093556937.1">
    <property type="nucleotide sequence ID" value="NZ_FPBO01000017.1"/>
</dbReference>
<keyword evidence="1" id="KW-0813">Transport</keyword>
<reference evidence="9" key="1">
    <citation type="submission" date="2016-10" db="EMBL/GenBank/DDBJ databases">
        <authorList>
            <person name="Varghese N."/>
            <person name="Submissions S."/>
        </authorList>
    </citation>
    <scope>NUCLEOTIDE SEQUENCE [LARGE SCALE GENOMIC DNA]</scope>
    <source>
        <strain evidence="9">CGMCC 1.11014</strain>
    </source>
</reference>
<keyword evidence="2" id="KW-0472">Membrane</keyword>
<feature type="domain" description="ABC transporter" evidence="7">
    <location>
        <begin position="261"/>
        <end position="503"/>
    </location>
</feature>
<evidence type="ECO:0000313" key="8">
    <source>
        <dbReference type="EMBL" id="SFU96886.1"/>
    </source>
</evidence>
<dbReference type="GO" id="GO:0016887">
    <property type="term" value="F:ATP hydrolysis activity"/>
    <property type="evidence" value="ECO:0007669"/>
    <property type="project" value="InterPro"/>
</dbReference>
<evidence type="ECO:0000256" key="6">
    <source>
        <dbReference type="ARBA" id="ARBA00022840"/>
    </source>
</evidence>
<dbReference type="GO" id="GO:0005524">
    <property type="term" value="F:ATP binding"/>
    <property type="evidence" value="ECO:0007669"/>
    <property type="project" value="UniProtKB-KW"/>
</dbReference>
<evidence type="ECO:0000313" key="9">
    <source>
        <dbReference type="Proteomes" id="UP000199391"/>
    </source>
</evidence>
<evidence type="ECO:0000256" key="3">
    <source>
        <dbReference type="ARBA" id="ARBA00022597"/>
    </source>
</evidence>
<dbReference type="AlphaFoldDB" id="A0A1I7KHL2"/>
<dbReference type="EMBL" id="FPBO01000017">
    <property type="protein sequence ID" value="SFU96886.1"/>
    <property type="molecule type" value="Genomic_DNA"/>
</dbReference>
<dbReference type="CDD" id="cd03216">
    <property type="entry name" value="ABC_Carb_Monos_I"/>
    <property type="match status" value="1"/>
</dbReference>
<proteinExistence type="predicted"/>
<evidence type="ECO:0000256" key="1">
    <source>
        <dbReference type="ARBA" id="ARBA00022448"/>
    </source>
</evidence>
<protein>
    <submittedName>
        <fullName evidence="8">Ribose transport system ATP-binding protein</fullName>
    </submittedName>
</protein>
<evidence type="ECO:0000256" key="4">
    <source>
        <dbReference type="ARBA" id="ARBA00022737"/>
    </source>
</evidence>
<dbReference type="InterPro" id="IPR050107">
    <property type="entry name" value="ABC_carbohydrate_import_ATPase"/>
</dbReference>
<dbReference type="Gene3D" id="3.40.50.300">
    <property type="entry name" value="P-loop containing nucleotide triphosphate hydrolases"/>
    <property type="match status" value="2"/>
</dbReference>
<keyword evidence="4" id="KW-0677">Repeat</keyword>
<keyword evidence="3" id="KW-0762">Sugar transport</keyword>
<dbReference type="Pfam" id="PF00005">
    <property type="entry name" value="ABC_tran"/>
    <property type="match status" value="2"/>
</dbReference>
<dbReference type="InterPro" id="IPR017871">
    <property type="entry name" value="ABC_transporter-like_CS"/>
</dbReference>
<dbReference type="PROSITE" id="PS00211">
    <property type="entry name" value="ABC_TRANSPORTER_1"/>
    <property type="match status" value="2"/>
</dbReference>
<dbReference type="CDD" id="cd03215">
    <property type="entry name" value="ABC_Carb_Monos_II"/>
    <property type="match status" value="1"/>
</dbReference>
<dbReference type="InterPro" id="IPR003593">
    <property type="entry name" value="AAA+_ATPase"/>
</dbReference>
<dbReference type="OrthoDB" id="9805029at2"/>
<evidence type="ECO:0000259" key="7">
    <source>
        <dbReference type="PROSITE" id="PS50893"/>
    </source>
</evidence>
<dbReference type="SMART" id="SM00382">
    <property type="entry name" value="AAA"/>
    <property type="match status" value="2"/>
</dbReference>
<dbReference type="InterPro" id="IPR027417">
    <property type="entry name" value="P-loop_NTPase"/>
</dbReference>
<dbReference type="PANTHER" id="PTHR43790">
    <property type="entry name" value="CARBOHYDRATE TRANSPORT ATP-BINDING PROTEIN MG119-RELATED"/>
    <property type="match status" value="1"/>
</dbReference>
<dbReference type="PANTHER" id="PTHR43790:SF9">
    <property type="entry name" value="GALACTOFURANOSE TRANSPORTER ATP-BINDING PROTEIN YTFR"/>
    <property type="match status" value="1"/>
</dbReference>
<name>A0A1I7KHL2_9BURK</name>
<accession>A0A1I7KHL2</accession>
<dbReference type="SUPFAM" id="SSF52540">
    <property type="entry name" value="P-loop containing nucleoside triphosphate hydrolases"/>
    <property type="match status" value="2"/>
</dbReference>
<keyword evidence="2" id="KW-1003">Cell membrane</keyword>
<feature type="domain" description="ABC transporter" evidence="7">
    <location>
        <begin position="6"/>
        <end position="248"/>
    </location>
</feature>
<dbReference type="Proteomes" id="UP000199391">
    <property type="component" value="Unassembled WGS sequence"/>
</dbReference>
<sequence length="504" mass="53536">MSGPVLRVERVSKRYAGVRALDEVTLELRAGEVVGLVGANGAGKSTLLKVMAGLCQPDSGRIVLRGRELALRDRAAAAAAGIGMVFQEQSLLPNLSVAENIMLGHEGAALRAGLFYDWTALNALAAAQLGKLGSAIAPSARTDGLSFGERQVVELAKVLTLEERARQRPVILLDEPTCMLEAEQLDTALARIRGLRERASVLFVSHRLDEVLRVCDRVYVLREGRCVAERAGADRDADALRRLMLGAATAGAAPRRAAPATPSPPLLRVHGLGHGARYRDVCFELRAGEVLGIVGGAGSGREHLCLTLFGALAPDAGEIALDGRPVRLNEPADAVRHGIAYVPAERGAEGVVAGMSVRENMSLAHLDRLRRGPFIDRAREGALVERWMARLRITPRDAQAPAGHLSGGNQQKLALAKWLLVHPPKVLILDHPARGLDVGARAEILALIGELAAGGVGVLLLADTLEEALALSDTVLVMRDGAVVGRLPRSDGTAAGRRMLERLL</sequence>
<keyword evidence="5" id="KW-0547">Nucleotide-binding</keyword>
<dbReference type="InterPro" id="IPR003439">
    <property type="entry name" value="ABC_transporter-like_ATP-bd"/>
</dbReference>
<keyword evidence="9" id="KW-1185">Reference proteome</keyword>
<evidence type="ECO:0000256" key="2">
    <source>
        <dbReference type="ARBA" id="ARBA00022475"/>
    </source>
</evidence>
<gene>
    <name evidence="8" type="ORF">SAMN05216552_10176</name>
</gene>
<organism evidence="8 9">
    <name type="scientific">Pseudoduganella namucuonensis</name>
    <dbReference type="NCBI Taxonomy" id="1035707"/>
    <lineage>
        <taxon>Bacteria</taxon>
        <taxon>Pseudomonadati</taxon>
        <taxon>Pseudomonadota</taxon>
        <taxon>Betaproteobacteria</taxon>
        <taxon>Burkholderiales</taxon>
        <taxon>Oxalobacteraceae</taxon>
        <taxon>Telluria group</taxon>
        <taxon>Pseudoduganella</taxon>
    </lineage>
</organism>
<dbReference type="PROSITE" id="PS50893">
    <property type="entry name" value="ABC_TRANSPORTER_2"/>
    <property type="match status" value="2"/>
</dbReference>